<dbReference type="Proteomes" id="UP000186351">
    <property type="component" value="Chromosome"/>
</dbReference>
<dbReference type="Pfam" id="PF14903">
    <property type="entry name" value="WG_beta_rep"/>
    <property type="match status" value="1"/>
</dbReference>
<reference evidence="6" key="1">
    <citation type="submission" date="2016-04" db="EMBL/GenBank/DDBJ databases">
        <title>Complete Genome Sequences of Twelve Strains of a Stable Defined Moderately Diverse Mouse Microbiota 2 (sDMDMm2).</title>
        <authorList>
            <person name="Uchimura Y."/>
            <person name="Wyss M."/>
            <person name="Brugiroux S."/>
            <person name="Limenitakis J.P."/>
            <person name="Stecher B."/>
            <person name="McCoy K.D."/>
            <person name="Macpherson A.J."/>
        </authorList>
    </citation>
    <scope>NUCLEOTIDE SEQUENCE [LARGE SCALE GENOMIC DNA]</scope>
    <source>
        <strain evidence="6">YL27</strain>
    </source>
</reference>
<dbReference type="InterPro" id="IPR045155">
    <property type="entry name" value="Beta-lactam_cat"/>
</dbReference>
<comment type="similarity">
    <text evidence="2">Belongs to the class-A beta-lactamase family.</text>
</comment>
<accession>A0A1B1S8Z6</accession>
<dbReference type="InterPro" id="IPR012338">
    <property type="entry name" value="Beta-lactam/transpept-like"/>
</dbReference>
<name>A0A1B1S8Z6_9BACT</name>
<evidence type="ECO:0000259" key="4">
    <source>
        <dbReference type="Pfam" id="PF13354"/>
    </source>
</evidence>
<comment type="catalytic activity">
    <reaction evidence="1">
        <text>a beta-lactam + H2O = a substituted beta-amino acid</text>
        <dbReference type="Rhea" id="RHEA:20401"/>
        <dbReference type="ChEBI" id="CHEBI:15377"/>
        <dbReference type="ChEBI" id="CHEBI:35627"/>
        <dbReference type="ChEBI" id="CHEBI:140347"/>
        <dbReference type="EC" id="3.5.2.6"/>
    </reaction>
</comment>
<feature type="domain" description="Beta-lactamase class A catalytic" evidence="4">
    <location>
        <begin position="140"/>
        <end position="361"/>
    </location>
</feature>
<dbReference type="PANTHER" id="PTHR35333">
    <property type="entry name" value="BETA-LACTAMASE"/>
    <property type="match status" value="1"/>
</dbReference>
<protein>
    <recommendedName>
        <fullName evidence="3">beta-lactamase</fullName>
        <ecNumber evidence="3">3.5.2.6</ecNumber>
    </recommendedName>
</protein>
<dbReference type="NCBIfam" id="NF033103">
    <property type="entry name" value="bla_class_A"/>
    <property type="match status" value="1"/>
</dbReference>
<dbReference type="Gene3D" id="3.40.710.10">
    <property type="entry name" value="DD-peptidase/beta-lactamase superfamily"/>
    <property type="match status" value="1"/>
</dbReference>
<dbReference type="InterPro" id="IPR000871">
    <property type="entry name" value="Beta-lactam_class-A"/>
</dbReference>
<keyword evidence="6" id="KW-1185">Reference proteome</keyword>
<dbReference type="KEGG" id="pary:A4V02_05750"/>
<dbReference type="GO" id="GO:0030655">
    <property type="term" value="P:beta-lactam antibiotic catabolic process"/>
    <property type="evidence" value="ECO:0007669"/>
    <property type="project" value="InterPro"/>
</dbReference>
<dbReference type="PANTHER" id="PTHR35333:SF3">
    <property type="entry name" value="BETA-LACTAMASE-TYPE TRANSPEPTIDASE FOLD CONTAINING PROTEIN"/>
    <property type="match status" value="1"/>
</dbReference>
<sequence length="389" mass="43534">MKKTIYSILSAICLLYLIGCSTPKYSIFRYDNGDDYFREGLHRIVGKDCKIGFADEKGNVVISPRFAFVFPFENGLAKATHEGHQVAEGEHWQWISPEWFYIDHKGNIIRNDHRYSQIEERLKTYVAAQDTRIGVAVIIDGKDTVSVNGNRDFPMLSVYKFPQALAVADYCMKKGITLSDTIGIQAKEIKEDTWSPMRNKYGVSDLRLPLSEILEYSLQQSDNNACDVLFRLIGGPQVSDSLMKASGYGDITIGSTEDEMHRDPYLCYQNRATPIAMARLFDKFYRLEMRHDSPVHEAVGAMMMLCGTGDNRLPAPLAATDAVIAHKTGTGGRNTQGRIVGINDAGYVFLPNGRGYAIAVFIADSAYDMARTEKIIADISKIVYQSLEN</sequence>
<evidence type="ECO:0000256" key="2">
    <source>
        <dbReference type="ARBA" id="ARBA00009009"/>
    </source>
</evidence>
<accession>A0A1Z2XJN0</accession>
<organism evidence="5 6">
    <name type="scientific">Muribaculum intestinale</name>
    <dbReference type="NCBI Taxonomy" id="1796646"/>
    <lineage>
        <taxon>Bacteria</taxon>
        <taxon>Pseudomonadati</taxon>
        <taxon>Bacteroidota</taxon>
        <taxon>Bacteroidia</taxon>
        <taxon>Bacteroidales</taxon>
        <taxon>Muribaculaceae</taxon>
        <taxon>Muribaculum</taxon>
    </lineage>
</organism>
<dbReference type="GeneID" id="65536353"/>
<dbReference type="OrthoDB" id="697275at2"/>
<evidence type="ECO:0000256" key="1">
    <source>
        <dbReference type="ARBA" id="ARBA00001526"/>
    </source>
</evidence>
<dbReference type="GO" id="GO:0008800">
    <property type="term" value="F:beta-lactamase activity"/>
    <property type="evidence" value="ECO:0007669"/>
    <property type="project" value="UniProtKB-EC"/>
</dbReference>
<evidence type="ECO:0000256" key="3">
    <source>
        <dbReference type="ARBA" id="ARBA00012865"/>
    </source>
</evidence>
<dbReference type="RefSeq" id="WP_068960621.1">
    <property type="nucleotide sequence ID" value="NZ_CAJTAP010000015.1"/>
</dbReference>
<dbReference type="InterPro" id="IPR032774">
    <property type="entry name" value="WG_beta_rep"/>
</dbReference>
<dbReference type="STRING" id="1796646.A4V02_05750"/>
<dbReference type="AlphaFoldDB" id="A0A1B1S8Z6"/>
<dbReference type="SUPFAM" id="SSF56601">
    <property type="entry name" value="beta-lactamase/transpeptidase-like"/>
    <property type="match status" value="1"/>
</dbReference>
<dbReference type="Pfam" id="PF13354">
    <property type="entry name" value="Beta-lactamase2"/>
    <property type="match status" value="1"/>
</dbReference>
<dbReference type="EC" id="3.5.2.6" evidence="3"/>
<proteinExistence type="inferred from homology"/>
<evidence type="ECO:0000313" key="6">
    <source>
        <dbReference type="Proteomes" id="UP000186351"/>
    </source>
</evidence>
<dbReference type="EMBL" id="CP015402">
    <property type="protein sequence ID" value="ANU63276.1"/>
    <property type="molecule type" value="Genomic_DNA"/>
</dbReference>
<gene>
    <name evidence="5" type="ORF">A4V02_05750</name>
</gene>
<dbReference type="GO" id="GO:0046677">
    <property type="term" value="P:response to antibiotic"/>
    <property type="evidence" value="ECO:0007669"/>
    <property type="project" value="InterPro"/>
</dbReference>
<evidence type="ECO:0000313" key="5">
    <source>
        <dbReference type="EMBL" id="ANU63276.1"/>
    </source>
</evidence>